<reference evidence="2" key="1">
    <citation type="journal article" date="2006" name="Proc. Natl. Acad. Sci. U.S.A.">
        <title>The complete genome of Rhodococcus sp. RHA1 provides insights into a catabolic powerhouse.</title>
        <authorList>
            <person name="McLeod M.P."/>
            <person name="Warren R.L."/>
            <person name="Hsiao W.W.L."/>
            <person name="Araki N."/>
            <person name="Myhre M."/>
            <person name="Fernandes C."/>
            <person name="Miyazawa D."/>
            <person name="Wong W."/>
            <person name="Lillquist A.L."/>
            <person name="Wang D."/>
            <person name="Dosanjh M."/>
            <person name="Hara H."/>
            <person name="Petrescu A."/>
            <person name="Morin R.D."/>
            <person name="Yang G."/>
            <person name="Stott J.M."/>
            <person name="Schein J.E."/>
            <person name="Shin H."/>
            <person name="Smailus D."/>
            <person name="Siddiqui A.S."/>
            <person name="Marra M.A."/>
            <person name="Jones S.J.M."/>
            <person name="Holt R."/>
            <person name="Brinkman F.S.L."/>
            <person name="Miyauchi K."/>
            <person name="Fukuda M."/>
            <person name="Davies J.E."/>
            <person name="Mohn W.W."/>
            <person name="Eltis L.D."/>
        </authorList>
    </citation>
    <scope>NUCLEOTIDE SEQUENCE [LARGE SCALE GENOMIC DNA]</scope>
    <source>
        <strain evidence="2">RHA1</strain>
    </source>
</reference>
<dbReference type="KEGG" id="rha:RHA1_ro08455"/>
<dbReference type="EMBL" id="CP000432">
    <property type="protein sequence ID" value="ABG99499.1"/>
    <property type="molecule type" value="Genomic_DNA"/>
</dbReference>
<protein>
    <submittedName>
        <fullName evidence="1">Uncharacterized protein</fullName>
    </submittedName>
</protein>
<name>Q0RYY7_RHOJR</name>
<geneLocation type="plasmid" evidence="1 2">
    <name>pRHL1</name>
</geneLocation>
<sequence length="153" mass="16024">MGCRPLVAAIEVGDLPALLGGQVADPASSAMPSMTMTPAGPIPDPRMYVVRTSETSRLAAIRSRRRYSSGVGGTAATSAVCARTVGRRFSSAAGRSDYRSSGRQVRLSALGFLSIGRRERPGVGVEVSSRMEVPTPPIWKTSTCLTLPSTALT</sequence>
<evidence type="ECO:0000313" key="1">
    <source>
        <dbReference type="EMBL" id="ABG99499.1"/>
    </source>
</evidence>
<dbReference type="Proteomes" id="UP000008710">
    <property type="component" value="Plasmid pRHL1"/>
</dbReference>
<dbReference type="HOGENOM" id="CLU_1711841_0_0_11"/>
<proteinExistence type="predicted"/>
<gene>
    <name evidence="1" type="ordered locus">RHA1_ro08455</name>
</gene>
<accession>Q0RYY7</accession>
<keyword evidence="1" id="KW-0614">Plasmid</keyword>
<evidence type="ECO:0000313" key="2">
    <source>
        <dbReference type="Proteomes" id="UP000008710"/>
    </source>
</evidence>
<organism evidence="1 2">
    <name type="scientific">Rhodococcus jostii (strain RHA1)</name>
    <dbReference type="NCBI Taxonomy" id="101510"/>
    <lineage>
        <taxon>Bacteria</taxon>
        <taxon>Bacillati</taxon>
        <taxon>Actinomycetota</taxon>
        <taxon>Actinomycetes</taxon>
        <taxon>Mycobacteriales</taxon>
        <taxon>Nocardiaceae</taxon>
        <taxon>Rhodococcus</taxon>
    </lineage>
</organism>
<dbReference type="AlphaFoldDB" id="Q0RYY7"/>